<evidence type="ECO:0000313" key="2">
    <source>
        <dbReference type="Proteomes" id="UP000183567"/>
    </source>
</evidence>
<evidence type="ECO:0000313" key="1">
    <source>
        <dbReference type="EMBL" id="OJA19096.1"/>
    </source>
</evidence>
<proteinExistence type="predicted"/>
<keyword evidence="2" id="KW-1185">Reference proteome</keyword>
<accession>A0A1J8R008</accession>
<reference evidence="1 2" key="1">
    <citation type="submission" date="2016-03" db="EMBL/GenBank/DDBJ databases">
        <title>Comparative genomics of the ectomycorrhizal sister species Rhizopogon vinicolor and Rhizopogon vesiculosus (Basidiomycota: Boletales) reveals a divergence of the mating type B locus.</title>
        <authorList>
            <person name="Mujic A.B."/>
            <person name="Kuo A."/>
            <person name="Tritt A."/>
            <person name="Lipzen A."/>
            <person name="Chen C."/>
            <person name="Johnson J."/>
            <person name="Sharma A."/>
            <person name="Barry K."/>
            <person name="Grigoriev I.V."/>
            <person name="Spatafora J.W."/>
        </authorList>
    </citation>
    <scope>NUCLEOTIDE SEQUENCE [LARGE SCALE GENOMIC DNA]</scope>
    <source>
        <strain evidence="1 2">AM-OR11-056</strain>
    </source>
</reference>
<dbReference type="OrthoDB" id="2690575at2759"/>
<sequence length="52" mass="6015">MEVDPGAEPVKWVDVISTIEVKWNDQPDLFQKVIGQLADIVTLVFHHQEDRQ</sequence>
<protein>
    <submittedName>
        <fullName evidence="1">Uncharacterized protein</fullName>
    </submittedName>
</protein>
<dbReference type="AlphaFoldDB" id="A0A1J8R008"/>
<gene>
    <name evidence="1" type="ORF">AZE42_13031</name>
</gene>
<dbReference type="EMBL" id="LVVM01001179">
    <property type="protein sequence ID" value="OJA19096.1"/>
    <property type="molecule type" value="Genomic_DNA"/>
</dbReference>
<name>A0A1J8R008_9AGAM</name>
<organism evidence="1 2">
    <name type="scientific">Rhizopogon vesiculosus</name>
    <dbReference type="NCBI Taxonomy" id="180088"/>
    <lineage>
        <taxon>Eukaryota</taxon>
        <taxon>Fungi</taxon>
        <taxon>Dikarya</taxon>
        <taxon>Basidiomycota</taxon>
        <taxon>Agaricomycotina</taxon>
        <taxon>Agaricomycetes</taxon>
        <taxon>Agaricomycetidae</taxon>
        <taxon>Boletales</taxon>
        <taxon>Suillineae</taxon>
        <taxon>Rhizopogonaceae</taxon>
        <taxon>Rhizopogon</taxon>
    </lineage>
</organism>
<comment type="caution">
    <text evidence="1">The sequence shown here is derived from an EMBL/GenBank/DDBJ whole genome shotgun (WGS) entry which is preliminary data.</text>
</comment>
<dbReference type="Proteomes" id="UP000183567">
    <property type="component" value="Unassembled WGS sequence"/>
</dbReference>